<dbReference type="CDD" id="cd00063">
    <property type="entry name" value="FN3"/>
    <property type="match status" value="1"/>
</dbReference>
<dbReference type="InterPro" id="IPR003961">
    <property type="entry name" value="FN3_dom"/>
</dbReference>
<accession>A0A1V1P2Q6</accession>
<dbReference type="SMART" id="SM00060">
    <property type="entry name" value="FN3"/>
    <property type="match status" value="4"/>
</dbReference>
<name>A0A1V1P2Q6_9BACT</name>
<dbReference type="SUPFAM" id="SSF49384">
    <property type="entry name" value="Carbohydrate-binding domain"/>
    <property type="match status" value="1"/>
</dbReference>
<dbReference type="InterPro" id="IPR002102">
    <property type="entry name" value="Cohesin_dom"/>
</dbReference>
<evidence type="ECO:0000313" key="2">
    <source>
        <dbReference type="EMBL" id="ETR69088.1"/>
    </source>
</evidence>
<dbReference type="InterPro" id="IPR036116">
    <property type="entry name" value="FN3_sf"/>
</dbReference>
<proteinExistence type="predicted"/>
<dbReference type="InterPro" id="IPR013783">
    <property type="entry name" value="Ig-like_fold"/>
</dbReference>
<dbReference type="Gene3D" id="2.60.40.10">
    <property type="entry name" value="Immunoglobulins"/>
    <property type="match status" value="6"/>
</dbReference>
<evidence type="ECO:0000259" key="1">
    <source>
        <dbReference type="PROSITE" id="PS50853"/>
    </source>
</evidence>
<dbReference type="Gene3D" id="1.10.1330.10">
    <property type="entry name" value="Dockerin domain"/>
    <property type="match status" value="1"/>
</dbReference>
<gene>
    <name evidence="2" type="ORF">OMM_04165</name>
</gene>
<dbReference type="InterPro" id="IPR036439">
    <property type="entry name" value="Dockerin_dom_sf"/>
</dbReference>
<dbReference type="GO" id="GO:0000272">
    <property type="term" value="P:polysaccharide catabolic process"/>
    <property type="evidence" value="ECO:0007669"/>
    <property type="project" value="InterPro"/>
</dbReference>
<dbReference type="GO" id="GO:0030246">
    <property type="term" value="F:carbohydrate binding"/>
    <property type="evidence" value="ECO:0007669"/>
    <property type="project" value="InterPro"/>
</dbReference>
<sequence>MASLSVACCPEQPDAPLIYSVGKGISTEIVSIKWTENNCVDHYKLYRGLTNNIHARELLAEQIEGSEYTDNTAEPGKQYYYWVYSANLYMYSEPSQFAIGYLKLRSPQNVIASNKDYTQYVLITFDKVEGASKYNIFRNNEADLSYAVKIGTVTKGYFEDTSAIYEKPYYYWVVSENEFTTSVSTSVAGKRKMPAVETVLASDCENNDSVNIEFQSIGDNFRYFCVRDEINNSENTVIFSNYYDGKFLDDTVEVGKKYLYRIRVANEYGSSLSAPDEGSACDANSQSTCFKSIIEPGEPDIGSFSYWMSSISSWSTKYPSDTLICNLEPGQINVRYNEESGWITPEEKNITLEANKTIVDNVRYCPQTPATPLNVRASDATRTDHIVIQWDLNPCDNHYLIYRGENNNPDNSTLLADNIIDNAYTDCSAEQGMRYYYWIVADNKYEKSEKSNYDTGFIELTPPADVYASSTNFQIPKIKVSFSSVEGATMYEIWRGVLSNPAYAEYIGSVKETVYDDQATVYEKPYYYWIKSVNSFSKSSFSSYAMGKALMPEVDYVIASHQEYENMVKIEFIKIGDEAYHGIVYSFIRDEMGLRNKPLRSSVNWDGQFEDRTAYPGKIYYYRIKAQNAYGYSISNACRGSSKIGSVTGLKASQSDHLCKIRLDWNHVENSKFYEIYRNTTDELSTAVKMESMTNFFWDNVERPYFYWVKAANEYTTSDENNQGYVLGSPATCEYNTSDSEIIFDHNGGTASFTVIPNYRSPECVWRVSSSADWINNITPEYGTGEQTITFTIDPNNIPLTGTIDIDGDNSFCNYSHSSVQVVNNRFKISGNILYYSNDIPIEGVKLNLDGGSMHLDTYTDENGAYVFPPSPNGNYGVTPSHTATIPEMVITPFDASLVFRNMRNVLSLDNYQKFAADINADGDQDVFDIVLILSYSIGYTEKFNKDAWLFNPVSISYSLDQDIADHYKAIVLGDVSGNWKPEGENQIPVITDDMFCVKLPDISGVTTGDLIQIPVSITPTAGADIYSYYAVIAYDPEVLTITDVSKDNYDSENWTYPITNKSLAGKIRIVACGATPLDIDDDLFKLHFTVLGNINDSSPLTFETFLFNEGLPSVSTKNGSVSIVEKNTYILDLDIIGNGQILLNDTLEILPWKGIFSENETIQLEAIPSENFFQWMGDIVDSNNRVSVIMNRNRQIKAVFNRFDFVLKKGWNLISLPVIPFDNQLTSIFPDAQIAYEFQNGRYIPANRLIQGKGYWVKIPSDAIYPIGGLPFSSFLADFNTGWHLIGATDQIRTPEDFSLTGISAIYEFYDGYLIANQFEPGKGYWIKVE</sequence>
<dbReference type="CDD" id="cd14948">
    <property type="entry name" value="BACON"/>
    <property type="match status" value="1"/>
</dbReference>
<dbReference type="InterPro" id="IPR008965">
    <property type="entry name" value="CBM2/CBM3_carb-bd_dom_sf"/>
</dbReference>
<evidence type="ECO:0000313" key="3">
    <source>
        <dbReference type="Proteomes" id="UP000189670"/>
    </source>
</evidence>
<dbReference type="Proteomes" id="UP000189670">
    <property type="component" value="Unassembled WGS sequence"/>
</dbReference>
<dbReference type="SUPFAM" id="SSF49478">
    <property type="entry name" value="Cna protein B-type domain"/>
    <property type="match status" value="1"/>
</dbReference>
<dbReference type="PROSITE" id="PS50853">
    <property type="entry name" value="FN3"/>
    <property type="match status" value="1"/>
</dbReference>
<comment type="caution">
    <text evidence="2">The sequence shown here is derived from an EMBL/GenBank/DDBJ whole genome shotgun (WGS) entry which is preliminary data.</text>
</comment>
<protein>
    <recommendedName>
        <fullName evidence="1">Fibronectin type-III domain-containing protein</fullName>
    </recommendedName>
</protein>
<feature type="domain" description="Fibronectin type-III" evidence="1">
    <location>
        <begin position="371"/>
        <end position="464"/>
    </location>
</feature>
<dbReference type="EMBL" id="ATBP01000743">
    <property type="protein sequence ID" value="ETR69088.1"/>
    <property type="molecule type" value="Genomic_DNA"/>
</dbReference>
<dbReference type="InterPro" id="IPR024361">
    <property type="entry name" value="BACON"/>
</dbReference>
<dbReference type="CDD" id="cd08547">
    <property type="entry name" value="Type_II_cohesin"/>
    <property type="match status" value="1"/>
</dbReference>
<organism evidence="2 3">
    <name type="scientific">Candidatus Magnetoglobus multicellularis str. Araruama</name>
    <dbReference type="NCBI Taxonomy" id="890399"/>
    <lineage>
        <taxon>Bacteria</taxon>
        <taxon>Pseudomonadati</taxon>
        <taxon>Thermodesulfobacteriota</taxon>
        <taxon>Desulfobacteria</taxon>
        <taxon>Desulfobacterales</taxon>
        <taxon>Desulfobacteraceae</taxon>
        <taxon>Candidatus Magnetoglobus</taxon>
    </lineage>
</organism>
<dbReference type="Gene3D" id="2.60.40.680">
    <property type="match status" value="1"/>
</dbReference>
<dbReference type="SUPFAM" id="SSF63446">
    <property type="entry name" value="Type I dockerin domain"/>
    <property type="match status" value="1"/>
</dbReference>
<reference evidence="3" key="1">
    <citation type="submission" date="2012-11" db="EMBL/GenBank/DDBJ databases">
        <authorList>
            <person name="Lucero-Rivera Y.E."/>
            <person name="Tovar-Ramirez D."/>
        </authorList>
    </citation>
    <scope>NUCLEOTIDE SEQUENCE [LARGE SCALE GENOMIC DNA]</scope>
    <source>
        <strain evidence="3">Araruama</strain>
    </source>
</reference>
<dbReference type="Pfam" id="PF00963">
    <property type="entry name" value="Cohesin"/>
    <property type="match status" value="1"/>
</dbReference>
<dbReference type="SUPFAM" id="SSF49265">
    <property type="entry name" value="Fibronectin type III"/>
    <property type="match status" value="2"/>
</dbReference>